<organism evidence="2 3">
    <name type="scientific">Slackia faecicanis</name>
    <dbReference type="NCBI Taxonomy" id="255723"/>
    <lineage>
        <taxon>Bacteria</taxon>
        <taxon>Bacillati</taxon>
        <taxon>Actinomycetota</taxon>
        <taxon>Coriobacteriia</taxon>
        <taxon>Eggerthellales</taxon>
        <taxon>Eggerthellaceae</taxon>
        <taxon>Slackia</taxon>
    </lineage>
</organism>
<reference evidence="3" key="1">
    <citation type="submission" date="2018-05" db="EMBL/GenBank/DDBJ databases">
        <title>Genome Sequencing of selected type strains of the family Eggerthellaceae.</title>
        <authorList>
            <person name="Danylec N."/>
            <person name="Stoll D.A."/>
            <person name="Doetsch A."/>
            <person name="Huch M."/>
        </authorList>
    </citation>
    <scope>NUCLEOTIDE SEQUENCE [LARGE SCALE GENOMIC DNA]</scope>
    <source>
        <strain evidence="3">DSM 17537</strain>
    </source>
</reference>
<dbReference type="AlphaFoldDB" id="A0A3N0AEX0"/>
<evidence type="ECO:0000313" key="3">
    <source>
        <dbReference type="Proteomes" id="UP000267368"/>
    </source>
</evidence>
<proteinExistence type="predicted"/>
<keyword evidence="3" id="KW-1185">Reference proteome</keyword>
<feature type="region of interest" description="Disordered" evidence="1">
    <location>
        <begin position="1"/>
        <end position="23"/>
    </location>
</feature>
<feature type="compositionally biased region" description="Basic and acidic residues" evidence="1">
    <location>
        <begin position="72"/>
        <end position="102"/>
    </location>
</feature>
<feature type="compositionally biased region" description="Basic and acidic residues" evidence="1">
    <location>
        <begin position="14"/>
        <end position="23"/>
    </location>
</feature>
<feature type="compositionally biased region" description="Low complexity" evidence="1">
    <location>
        <begin position="59"/>
        <end position="71"/>
    </location>
</feature>
<gene>
    <name evidence="2" type="ORF">DMP07_05400</name>
</gene>
<feature type="region of interest" description="Disordered" evidence="1">
    <location>
        <begin position="59"/>
        <end position="103"/>
    </location>
</feature>
<evidence type="ECO:0000256" key="1">
    <source>
        <dbReference type="SAM" id="MobiDB-lite"/>
    </source>
</evidence>
<comment type="caution">
    <text evidence="2">The sequence shown here is derived from an EMBL/GenBank/DDBJ whole genome shotgun (WGS) entry which is preliminary data.</text>
</comment>
<dbReference type="EMBL" id="QICB01000003">
    <property type="protein sequence ID" value="RNL19807.1"/>
    <property type="molecule type" value="Genomic_DNA"/>
</dbReference>
<accession>A0A3N0AEX0</accession>
<sequence>MRTALSVHFQPGRPQKDGSGKKLEIMEESQVVAMQTRANPTERIAANEKRRVLRYVSATRSASTVAAPGRRSTGESERGGCSRRESGAKRTSVRDPRPKRDIPQVAEAQARGVLAFQMPRRFCEAYFGT</sequence>
<dbReference type="Proteomes" id="UP000267368">
    <property type="component" value="Unassembled WGS sequence"/>
</dbReference>
<name>A0A3N0AEX0_9ACTN</name>
<evidence type="ECO:0000313" key="2">
    <source>
        <dbReference type="EMBL" id="RNL19807.1"/>
    </source>
</evidence>
<protein>
    <submittedName>
        <fullName evidence="2">Uncharacterized protein</fullName>
    </submittedName>
</protein>